<evidence type="ECO:0000256" key="3">
    <source>
        <dbReference type="ARBA" id="ARBA00023125"/>
    </source>
</evidence>
<comment type="similarity">
    <text evidence="2">Belongs to the TBP family.</text>
</comment>
<comment type="subcellular location">
    <subcellularLocation>
        <location evidence="1">Nucleus</location>
    </subcellularLocation>
</comment>
<dbReference type="PANTHER" id="PTHR10126">
    <property type="entry name" value="TATA-BOX BINDING PROTEIN"/>
    <property type="match status" value="1"/>
</dbReference>
<dbReference type="FunFam" id="3.30.310.10:FF:000001">
    <property type="entry name" value="TATA-box-binding protein 2"/>
    <property type="match status" value="1"/>
</dbReference>
<dbReference type="EMBL" id="CP133612">
    <property type="protein sequence ID" value="WMV07018.1"/>
    <property type="molecule type" value="Genomic_DNA"/>
</dbReference>
<dbReference type="PROSITE" id="PS00351">
    <property type="entry name" value="TFIID"/>
    <property type="match status" value="1"/>
</dbReference>
<dbReference type="Gene3D" id="3.30.310.10">
    <property type="entry name" value="TATA-Binding Protein"/>
    <property type="match status" value="2"/>
</dbReference>
<reference evidence="6" key="1">
    <citation type="submission" date="2023-08" db="EMBL/GenBank/DDBJ databases">
        <title>A de novo genome assembly of Solanum verrucosum Schlechtendal, a Mexican diploid species geographically isolated from the other diploid A-genome species in potato relatives.</title>
        <authorList>
            <person name="Hosaka K."/>
        </authorList>
    </citation>
    <scope>NUCLEOTIDE SEQUENCE</scope>
    <source>
        <tissue evidence="6">Young leaves</tissue>
    </source>
</reference>
<evidence type="ECO:0000313" key="7">
    <source>
        <dbReference type="Proteomes" id="UP001234989"/>
    </source>
</evidence>
<dbReference type="InterPro" id="IPR030491">
    <property type="entry name" value="TBP_CS"/>
</dbReference>
<dbReference type="Proteomes" id="UP001234989">
    <property type="component" value="Chromosome 1"/>
</dbReference>
<keyword evidence="4" id="KW-0804">Transcription</keyword>
<dbReference type="PRINTS" id="PR00686">
    <property type="entry name" value="TIFACTORIID"/>
</dbReference>
<evidence type="ECO:0000256" key="1">
    <source>
        <dbReference type="ARBA" id="ARBA00004123"/>
    </source>
</evidence>
<keyword evidence="3" id="KW-0238">DNA-binding</keyword>
<dbReference type="AlphaFoldDB" id="A0AAF0PL94"/>
<evidence type="ECO:0000256" key="5">
    <source>
        <dbReference type="ARBA" id="ARBA00023242"/>
    </source>
</evidence>
<dbReference type="CDD" id="cd04516">
    <property type="entry name" value="TBP_eukaryotes"/>
    <property type="match status" value="1"/>
</dbReference>
<name>A0AAF0PL94_SOLVR</name>
<dbReference type="GO" id="GO:0006352">
    <property type="term" value="P:DNA-templated transcription initiation"/>
    <property type="evidence" value="ECO:0007669"/>
    <property type="project" value="InterPro"/>
</dbReference>
<dbReference type="GO" id="GO:0005634">
    <property type="term" value="C:nucleus"/>
    <property type="evidence" value="ECO:0007669"/>
    <property type="project" value="UniProtKB-SubCell"/>
</dbReference>
<keyword evidence="7" id="KW-1185">Reference proteome</keyword>
<dbReference type="HAMAP" id="MF_00408">
    <property type="entry name" value="TATA_bind_prot_arch"/>
    <property type="match status" value="1"/>
</dbReference>
<protein>
    <recommendedName>
        <fullName evidence="8">TATA-box-binding protein</fullName>
    </recommendedName>
</protein>
<dbReference type="InterPro" id="IPR012295">
    <property type="entry name" value="TBP_dom_sf"/>
</dbReference>
<dbReference type="Pfam" id="PF00352">
    <property type="entry name" value="TBP"/>
    <property type="match status" value="2"/>
</dbReference>
<sequence>MADHSSAIIPTLQNIAATLSLNCGKLDLKAIALKARNAEYNPKRLPAVIMRIREPKTTALIFATGKIVCTGAKSEHDSKLAARKYARIVQKLGYPGVKFKDFKIQNIVASCDVKFPIRLEGLAIAHSAFSSYEPEIFPGLVYRMKKPKIVLLVFASGKIVITGAKVRDDTYAAFDNIYPVLTQFRKKSRQ</sequence>
<evidence type="ECO:0000256" key="2">
    <source>
        <dbReference type="ARBA" id="ARBA00005560"/>
    </source>
</evidence>
<evidence type="ECO:0000313" key="6">
    <source>
        <dbReference type="EMBL" id="WMV07018.1"/>
    </source>
</evidence>
<evidence type="ECO:0000256" key="4">
    <source>
        <dbReference type="ARBA" id="ARBA00023163"/>
    </source>
</evidence>
<gene>
    <name evidence="6" type="ORF">MTR67_000403</name>
</gene>
<dbReference type="SUPFAM" id="SSF55945">
    <property type="entry name" value="TATA-box binding protein-like"/>
    <property type="match status" value="2"/>
</dbReference>
<dbReference type="InterPro" id="IPR033710">
    <property type="entry name" value="TBP_eukaryotic"/>
</dbReference>
<dbReference type="GO" id="GO:0003677">
    <property type="term" value="F:DNA binding"/>
    <property type="evidence" value="ECO:0007669"/>
    <property type="project" value="UniProtKB-KW"/>
</dbReference>
<dbReference type="InterPro" id="IPR000814">
    <property type="entry name" value="TBP"/>
</dbReference>
<proteinExistence type="inferred from homology"/>
<accession>A0AAF0PL94</accession>
<evidence type="ECO:0008006" key="8">
    <source>
        <dbReference type="Google" id="ProtNLM"/>
    </source>
</evidence>
<organism evidence="6 7">
    <name type="scientific">Solanum verrucosum</name>
    <dbReference type="NCBI Taxonomy" id="315347"/>
    <lineage>
        <taxon>Eukaryota</taxon>
        <taxon>Viridiplantae</taxon>
        <taxon>Streptophyta</taxon>
        <taxon>Embryophyta</taxon>
        <taxon>Tracheophyta</taxon>
        <taxon>Spermatophyta</taxon>
        <taxon>Magnoliopsida</taxon>
        <taxon>eudicotyledons</taxon>
        <taxon>Gunneridae</taxon>
        <taxon>Pentapetalae</taxon>
        <taxon>asterids</taxon>
        <taxon>lamiids</taxon>
        <taxon>Solanales</taxon>
        <taxon>Solanaceae</taxon>
        <taxon>Solanoideae</taxon>
        <taxon>Solaneae</taxon>
        <taxon>Solanum</taxon>
    </lineage>
</organism>
<keyword evidence="5" id="KW-0539">Nucleus</keyword>
<dbReference type="FunFam" id="3.30.310.10:FF:000002">
    <property type="entry name" value="TATA-box-binding protein 2"/>
    <property type="match status" value="1"/>
</dbReference>